<evidence type="ECO:0000313" key="9">
    <source>
        <dbReference type="EMBL" id="GAH23015.1"/>
    </source>
</evidence>
<evidence type="ECO:0000259" key="8">
    <source>
        <dbReference type="Pfam" id="PF00361"/>
    </source>
</evidence>
<keyword evidence="6 7" id="KW-0472">Membrane</keyword>
<evidence type="ECO:0000256" key="3">
    <source>
        <dbReference type="ARBA" id="ARBA00022692"/>
    </source>
</evidence>
<protein>
    <recommendedName>
        <fullName evidence="8">NADH:quinone oxidoreductase/Mrp antiporter transmembrane domain-containing protein</fullName>
    </recommendedName>
</protein>
<dbReference type="InterPro" id="IPR052175">
    <property type="entry name" value="ComplexI-like_HydComp"/>
</dbReference>
<dbReference type="GO" id="GO:0016491">
    <property type="term" value="F:oxidoreductase activity"/>
    <property type="evidence" value="ECO:0007669"/>
    <property type="project" value="UniProtKB-KW"/>
</dbReference>
<feature type="transmembrane region" description="Helical" evidence="7">
    <location>
        <begin position="34"/>
        <end position="57"/>
    </location>
</feature>
<evidence type="ECO:0000256" key="5">
    <source>
        <dbReference type="ARBA" id="ARBA00023002"/>
    </source>
</evidence>
<dbReference type="AlphaFoldDB" id="X1ERU8"/>
<keyword evidence="4 7" id="KW-1133">Transmembrane helix</keyword>
<evidence type="ECO:0000256" key="4">
    <source>
        <dbReference type="ARBA" id="ARBA00022989"/>
    </source>
</evidence>
<dbReference type="Pfam" id="PF00361">
    <property type="entry name" value="Proton_antipo_M"/>
    <property type="match status" value="1"/>
</dbReference>
<evidence type="ECO:0000256" key="6">
    <source>
        <dbReference type="ARBA" id="ARBA00023136"/>
    </source>
</evidence>
<evidence type="ECO:0000256" key="7">
    <source>
        <dbReference type="SAM" id="Phobius"/>
    </source>
</evidence>
<keyword evidence="2" id="KW-1003">Cell membrane</keyword>
<feature type="transmembrane region" description="Helical" evidence="7">
    <location>
        <begin position="12"/>
        <end position="27"/>
    </location>
</feature>
<keyword evidence="3 7" id="KW-0812">Transmembrane</keyword>
<dbReference type="EMBL" id="BARU01000624">
    <property type="protein sequence ID" value="GAH23015.1"/>
    <property type="molecule type" value="Genomic_DNA"/>
</dbReference>
<comment type="caution">
    <text evidence="9">The sequence shown here is derived from an EMBL/GenBank/DDBJ whole genome shotgun (WGS) entry which is preliminary data.</text>
</comment>
<accession>X1ERU8</accession>
<dbReference type="InterPro" id="IPR001750">
    <property type="entry name" value="ND/Mrp_TM"/>
</dbReference>
<feature type="domain" description="NADH:quinone oxidoreductase/Mrp antiporter transmembrane" evidence="8">
    <location>
        <begin position="2"/>
        <end position="96"/>
    </location>
</feature>
<reference evidence="9" key="1">
    <citation type="journal article" date="2014" name="Front. Microbiol.">
        <title>High frequency of phylogenetically diverse reductive dehalogenase-homologous genes in deep subseafloor sedimentary metagenomes.</title>
        <authorList>
            <person name="Kawai M."/>
            <person name="Futagami T."/>
            <person name="Toyoda A."/>
            <person name="Takaki Y."/>
            <person name="Nishi S."/>
            <person name="Hori S."/>
            <person name="Arai W."/>
            <person name="Tsubouchi T."/>
            <person name="Morono Y."/>
            <person name="Uchiyama I."/>
            <person name="Ito T."/>
            <person name="Fujiyama A."/>
            <person name="Inagaki F."/>
            <person name="Takami H."/>
        </authorList>
    </citation>
    <scope>NUCLEOTIDE SEQUENCE</scope>
    <source>
        <strain evidence="9">Expedition CK06-06</strain>
    </source>
</reference>
<keyword evidence="5" id="KW-0560">Oxidoreductase</keyword>
<dbReference type="PANTHER" id="PTHR42682:SF4">
    <property type="entry name" value="NADH-UBIQUINONE_PLASTOQUINONE"/>
    <property type="match status" value="1"/>
</dbReference>
<proteinExistence type="predicted"/>
<sequence length="99" mass="10459">MALLPAALDKLLGIYLLVIIVKEIFILKSAALSIVLAIIGAATIIIAVMIAMVQHNLKKLLSYHAISQVGYMVLGIATGTPVGIAGGIFHMLNNAIYKC</sequence>
<dbReference type="GO" id="GO:0005886">
    <property type="term" value="C:plasma membrane"/>
    <property type="evidence" value="ECO:0007669"/>
    <property type="project" value="UniProtKB-SubCell"/>
</dbReference>
<organism evidence="9">
    <name type="scientific">marine sediment metagenome</name>
    <dbReference type="NCBI Taxonomy" id="412755"/>
    <lineage>
        <taxon>unclassified sequences</taxon>
        <taxon>metagenomes</taxon>
        <taxon>ecological metagenomes</taxon>
    </lineage>
</organism>
<dbReference type="PANTHER" id="PTHR42682">
    <property type="entry name" value="HYDROGENASE-4 COMPONENT F"/>
    <property type="match status" value="1"/>
</dbReference>
<evidence type="ECO:0000256" key="2">
    <source>
        <dbReference type="ARBA" id="ARBA00022475"/>
    </source>
</evidence>
<feature type="non-terminal residue" evidence="9">
    <location>
        <position position="99"/>
    </location>
</feature>
<name>X1ERU8_9ZZZZ</name>
<comment type="subcellular location">
    <subcellularLocation>
        <location evidence="1">Cell membrane</location>
        <topology evidence="1">Multi-pass membrane protein</topology>
    </subcellularLocation>
</comment>
<evidence type="ECO:0000256" key="1">
    <source>
        <dbReference type="ARBA" id="ARBA00004651"/>
    </source>
</evidence>
<gene>
    <name evidence="9" type="ORF">S03H2_01977</name>
</gene>
<feature type="transmembrane region" description="Helical" evidence="7">
    <location>
        <begin position="69"/>
        <end position="92"/>
    </location>
</feature>